<accession>A0ABT1N0W2</accession>
<sequence length="72" mass="8034">MKQLKRIFQLGALSLDDPDPTMTVAEVKRVHSQQFPQVRFTTLYAEDGVPKDIAGDTVLLFEYVLPPVSTNG</sequence>
<evidence type="ECO:0000313" key="2">
    <source>
        <dbReference type="Proteomes" id="UP001524460"/>
    </source>
</evidence>
<reference evidence="1 2" key="1">
    <citation type="submission" date="2022-07" db="EMBL/GenBank/DDBJ databases">
        <title>Photobacterium pectinilyticum sp. nov., a marine bacterium isolated from surface seawater of Qingdao offshore.</title>
        <authorList>
            <person name="Wang X."/>
        </authorList>
    </citation>
    <scope>NUCLEOTIDE SEQUENCE [LARGE SCALE GENOMIC DNA]</scope>
    <source>
        <strain evidence="1 2">ZSDE20</strain>
    </source>
</reference>
<comment type="caution">
    <text evidence="1">The sequence shown here is derived from an EMBL/GenBank/DDBJ whole genome shotgun (WGS) entry which is preliminary data.</text>
</comment>
<evidence type="ECO:0000313" key="1">
    <source>
        <dbReference type="EMBL" id="MCQ1058373.1"/>
    </source>
</evidence>
<dbReference type="EMBL" id="JANEYT010000018">
    <property type="protein sequence ID" value="MCQ1058373.1"/>
    <property type="molecule type" value="Genomic_DNA"/>
</dbReference>
<name>A0ABT1N0W2_9GAMM</name>
<dbReference type="RefSeq" id="WP_255042249.1">
    <property type="nucleotide sequence ID" value="NZ_JANEYT010000018.1"/>
</dbReference>
<gene>
    <name evidence="1" type="ORF">NHN17_09915</name>
</gene>
<keyword evidence="2" id="KW-1185">Reference proteome</keyword>
<dbReference type="InterPro" id="IPR032866">
    <property type="entry name" value="Prok_Ub"/>
</dbReference>
<organism evidence="1 2">
    <name type="scientific">Photobacterium pectinilyticum</name>
    <dbReference type="NCBI Taxonomy" id="2906793"/>
    <lineage>
        <taxon>Bacteria</taxon>
        <taxon>Pseudomonadati</taxon>
        <taxon>Pseudomonadota</taxon>
        <taxon>Gammaproteobacteria</taxon>
        <taxon>Vibrionales</taxon>
        <taxon>Vibrionaceae</taxon>
        <taxon>Photobacterium</taxon>
    </lineage>
</organism>
<proteinExistence type="predicted"/>
<dbReference type="Pfam" id="PF14454">
    <property type="entry name" value="Prok_Ub"/>
    <property type="match status" value="1"/>
</dbReference>
<dbReference type="Proteomes" id="UP001524460">
    <property type="component" value="Unassembled WGS sequence"/>
</dbReference>
<protein>
    <submittedName>
        <fullName evidence="1">PRTRC system protein C</fullName>
    </submittedName>
</protein>